<proteinExistence type="inferred from homology"/>
<dbReference type="InterPro" id="IPR009799">
    <property type="entry name" value="EthD_dom"/>
</dbReference>
<dbReference type="Pfam" id="PF07110">
    <property type="entry name" value="EthD"/>
    <property type="match status" value="1"/>
</dbReference>
<reference evidence="3 4" key="1">
    <citation type="submission" date="2016-05" db="EMBL/GenBank/DDBJ databases">
        <title>A degradative enzymes factory behind the ericoid mycorrhizal symbiosis.</title>
        <authorList>
            <consortium name="DOE Joint Genome Institute"/>
            <person name="Martino E."/>
            <person name="Morin E."/>
            <person name="Grelet G."/>
            <person name="Kuo A."/>
            <person name="Kohler A."/>
            <person name="Daghino S."/>
            <person name="Barry K."/>
            <person name="Choi C."/>
            <person name="Cichocki N."/>
            <person name="Clum A."/>
            <person name="Copeland A."/>
            <person name="Hainaut M."/>
            <person name="Haridas S."/>
            <person name="Labutti K."/>
            <person name="Lindquist E."/>
            <person name="Lipzen A."/>
            <person name="Khouja H.-R."/>
            <person name="Murat C."/>
            <person name="Ohm R."/>
            <person name="Olson A."/>
            <person name="Spatafora J."/>
            <person name="Veneault-Fourrey C."/>
            <person name="Henrissat B."/>
            <person name="Grigoriev I."/>
            <person name="Martin F."/>
            <person name="Perotto S."/>
        </authorList>
    </citation>
    <scope>NUCLEOTIDE SEQUENCE [LARGE SCALE GENOMIC DNA]</scope>
    <source>
        <strain evidence="3 4">UAMH 7357</strain>
    </source>
</reference>
<evidence type="ECO:0000313" key="4">
    <source>
        <dbReference type="Proteomes" id="UP000235672"/>
    </source>
</evidence>
<evidence type="ECO:0000259" key="2">
    <source>
        <dbReference type="Pfam" id="PF07110"/>
    </source>
</evidence>
<sequence>MMHGALSAKSHTFPPLLNWPSVNKSLGDDKRVIFPPFGYPQYTSKYPPTQLIMDIKSMDQGLLRRNPSLTPEEFSTHWFTKHAPLIVPFFLDLGVAHYEQMHGPLTTTSPSLSALISTYDGAAGMPLPSDLAAFPPPTLAKWKLDYYRQVILVDERRFLVSEAMEHIHRVPPLTVAGTRKVVIHDGKCLIDVPETVWEVWKLYEEWGKPELEKGESGEGGF</sequence>
<evidence type="ECO:0000313" key="3">
    <source>
        <dbReference type="EMBL" id="PMD26714.1"/>
    </source>
</evidence>
<feature type="domain" description="EthD" evidence="2">
    <location>
        <begin position="66"/>
        <end position="159"/>
    </location>
</feature>
<dbReference type="Proteomes" id="UP000235672">
    <property type="component" value="Unassembled WGS sequence"/>
</dbReference>
<dbReference type="SUPFAM" id="SSF54909">
    <property type="entry name" value="Dimeric alpha+beta barrel"/>
    <property type="match status" value="1"/>
</dbReference>
<protein>
    <recommendedName>
        <fullName evidence="2">EthD domain-containing protein</fullName>
    </recommendedName>
</protein>
<dbReference type="InterPro" id="IPR011008">
    <property type="entry name" value="Dimeric_a/b-barrel"/>
</dbReference>
<dbReference type="Gene3D" id="3.30.70.100">
    <property type="match status" value="1"/>
</dbReference>
<dbReference type="OrthoDB" id="3183782at2759"/>
<dbReference type="AlphaFoldDB" id="A0A2J6QKA9"/>
<dbReference type="GO" id="GO:0016491">
    <property type="term" value="F:oxidoreductase activity"/>
    <property type="evidence" value="ECO:0007669"/>
    <property type="project" value="InterPro"/>
</dbReference>
<accession>A0A2J6QKA9</accession>
<evidence type="ECO:0000256" key="1">
    <source>
        <dbReference type="ARBA" id="ARBA00005986"/>
    </source>
</evidence>
<dbReference type="EMBL" id="KZ613467">
    <property type="protein sequence ID" value="PMD26714.1"/>
    <property type="molecule type" value="Genomic_DNA"/>
</dbReference>
<keyword evidence="4" id="KW-1185">Reference proteome</keyword>
<name>A0A2J6QKA9_9HELO</name>
<gene>
    <name evidence="3" type="ORF">NA56DRAFT_295199</name>
</gene>
<comment type="similarity">
    <text evidence="1">Belongs to the tpcK family.</text>
</comment>
<organism evidence="3 4">
    <name type="scientific">Hyaloscypha hepaticicola</name>
    <dbReference type="NCBI Taxonomy" id="2082293"/>
    <lineage>
        <taxon>Eukaryota</taxon>
        <taxon>Fungi</taxon>
        <taxon>Dikarya</taxon>
        <taxon>Ascomycota</taxon>
        <taxon>Pezizomycotina</taxon>
        <taxon>Leotiomycetes</taxon>
        <taxon>Helotiales</taxon>
        <taxon>Hyaloscyphaceae</taxon>
        <taxon>Hyaloscypha</taxon>
    </lineage>
</organism>